<evidence type="ECO:0000256" key="5">
    <source>
        <dbReference type="SAM" id="Phobius"/>
    </source>
</evidence>
<evidence type="ECO:0000256" key="4">
    <source>
        <dbReference type="ARBA" id="ARBA00023136"/>
    </source>
</evidence>
<keyword evidence="8" id="KW-1185">Reference proteome</keyword>
<feature type="transmembrane region" description="Helical" evidence="5">
    <location>
        <begin position="35"/>
        <end position="60"/>
    </location>
</feature>
<keyword evidence="4 5" id="KW-0472">Membrane</keyword>
<dbReference type="RefSeq" id="WP_248009282.1">
    <property type="nucleotide sequence ID" value="NZ_JAJHVV010000007.1"/>
</dbReference>
<evidence type="ECO:0000256" key="3">
    <source>
        <dbReference type="ARBA" id="ARBA00022989"/>
    </source>
</evidence>
<feature type="domain" description="EamA" evidence="6">
    <location>
        <begin position="6"/>
        <end position="137"/>
    </location>
</feature>
<feature type="transmembrane region" description="Helical" evidence="5">
    <location>
        <begin position="149"/>
        <end position="167"/>
    </location>
</feature>
<evidence type="ECO:0000313" key="8">
    <source>
        <dbReference type="Proteomes" id="UP001139559"/>
    </source>
</evidence>
<dbReference type="AlphaFoldDB" id="A0A9X1XK52"/>
<dbReference type="SUPFAM" id="SSF103481">
    <property type="entry name" value="Multidrug resistance efflux transporter EmrE"/>
    <property type="match status" value="2"/>
</dbReference>
<dbReference type="PANTHER" id="PTHR22911">
    <property type="entry name" value="ACYL-MALONYL CONDENSING ENZYME-RELATED"/>
    <property type="match status" value="1"/>
</dbReference>
<dbReference type="PANTHER" id="PTHR22911:SF6">
    <property type="entry name" value="SOLUTE CARRIER FAMILY 35 MEMBER G1"/>
    <property type="match status" value="1"/>
</dbReference>
<accession>A0A9X1XK52</accession>
<evidence type="ECO:0000256" key="1">
    <source>
        <dbReference type="ARBA" id="ARBA00004141"/>
    </source>
</evidence>
<dbReference type="Proteomes" id="UP001139559">
    <property type="component" value="Unassembled WGS sequence"/>
</dbReference>
<organism evidence="7 8">
    <name type="scientific">Vibrio amylolyticus</name>
    <dbReference type="NCBI Taxonomy" id="2847292"/>
    <lineage>
        <taxon>Bacteria</taxon>
        <taxon>Pseudomonadati</taxon>
        <taxon>Pseudomonadota</taxon>
        <taxon>Gammaproteobacteria</taxon>
        <taxon>Vibrionales</taxon>
        <taxon>Vibrionaceae</taxon>
        <taxon>Vibrio</taxon>
    </lineage>
</organism>
<keyword evidence="3 5" id="KW-1133">Transmembrane helix</keyword>
<evidence type="ECO:0000259" key="6">
    <source>
        <dbReference type="Pfam" id="PF00892"/>
    </source>
</evidence>
<keyword evidence="2 5" id="KW-0812">Transmembrane</keyword>
<feature type="transmembrane region" description="Helical" evidence="5">
    <location>
        <begin position="206"/>
        <end position="227"/>
    </location>
</feature>
<evidence type="ECO:0000256" key="2">
    <source>
        <dbReference type="ARBA" id="ARBA00022692"/>
    </source>
</evidence>
<sequence>MPTEDKAALLMLCSTLSLSLTGLVAKFLTSEFSLLTLLFLRLFIPAVLMLSVVASIKIVLPKKNLMKPILTRSVCVVGCQICFLTSLTQLTLVESVVLFATGPLFIPVLEKLFFGTAIKRVVKVALTVTFIGVILMTSDGSSIHFKPEMLIGLGAGMFNAGSQLSLYRSSKGDMSASATNGWSFLFSSLLVLPISLWYGLSDADRVILAAPIESWVSWLALLVLALVTMSNQIFRSKAYKLAESNSQLAPLIFTHLLFTLVWQLTFFDAEVTQEKVLGVVLIVVASLMQTFISKREKIPKLKLKSCR</sequence>
<feature type="transmembrane region" description="Helical" evidence="5">
    <location>
        <begin position="248"/>
        <end position="264"/>
    </location>
</feature>
<feature type="transmembrane region" description="Helical" evidence="5">
    <location>
        <begin position="96"/>
        <end position="114"/>
    </location>
</feature>
<proteinExistence type="predicted"/>
<dbReference type="InterPro" id="IPR000620">
    <property type="entry name" value="EamA_dom"/>
</dbReference>
<feature type="transmembrane region" description="Helical" evidence="5">
    <location>
        <begin position="276"/>
        <end position="292"/>
    </location>
</feature>
<feature type="transmembrane region" description="Helical" evidence="5">
    <location>
        <begin position="69"/>
        <end position="90"/>
    </location>
</feature>
<protein>
    <submittedName>
        <fullName evidence="7">DMT family transporter</fullName>
    </submittedName>
</protein>
<gene>
    <name evidence="7" type="ORF">KP803_13100</name>
</gene>
<dbReference type="Pfam" id="PF00892">
    <property type="entry name" value="EamA"/>
    <property type="match status" value="2"/>
</dbReference>
<dbReference type="GO" id="GO:0016020">
    <property type="term" value="C:membrane"/>
    <property type="evidence" value="ECO:0007669"/>
    <property type="project" value="UniProtKB-SubCell"/>
</dbReference>
<comment type="subcellular location">
    <subcellularLocation>
        <location evidence="1">Membrane</location>
        <topology evidence="1">Multi-pass membrane protein</topology>
    </subcellularLocation>
</comment>
<name>A0A9X1XK52_9VIBR</name>
<reference evidence="7" key="1">
    <citation type="submission" date="2021-11" db="EMBL/GenBank/DDBJ databases">
        <title>Vibrio ZSDE26 sp. nov. and Vibrio ZSDZ34 sp. nov., isolated from coastal seawater in Qingdao.</title>
        <authorList>
            <person name="Zhang P."/>
        </authorList>
    </citation>
    <scope>NUCLEOTIDE SEQUENCE</scope>
    <source>
        <strain evidence="7">ZSDE26</strain>
    </source>
</reference>
<dbReference type="InterPro" id="IPR037185">
    <property type="entry name" value="EmrE-like"/>
</dbReference>
<comment type="caution">
    <text evidence="7">The sequence shown here is derived from an EMBL/GenBank/DDBJ whole genome shotgun (WGS) entry which is preliminary data.</text>
</comment>
<dbReference type="EMBL" id="JAJHVV010000007">
    <property type="protein sequence ID" value="MCK6264211.1"/>
    <property type="molecule type" value="Genomic_DNA"/>
</dbReference>
<feature type="domain" description="EamA" evidence="6">
    <location>
        <begin position="151"/>
        <end position="288"/>
    </location>
</feature>
<feature type="transmembrane region" description="Helical" evidence="5">
    <location>
        <begin position="179"/>
        <end position="200"/>
    </location>
</feature>
<feature type="transmembrane region" description="Helical" evidence="5">
    <location>
        <begin position="121"/>
        <end position="137"/>
    </location>
</feature>
<evidence type="ECO:0000313" key="7">
    <source>
        <dbReference type="EMBL" id="MCK6264211.1"/>
    </source>
</evidence>